<gene>
    <name evidence="3" type="ORF">L4G47_21085</name>
</gene>
<dbReference type="CDD" id="cd20753">
    <property type="entry name" value="cyt_P460_Mc-like"/>
    <property type="match status" value="1"/>
</dbReference>
<reference evidence="3" key="1">
    <citation type="submission" date="2022-01" db="EMBL/GenBank/DDBJ databases">
        <title>Pseudomonas sp. nov. isolated from Antarctic regolith.</title>
        <authorList>
            <person name="Novakova D."/>
            <person name="Sedlar K."/>
        </authorList>
    </citation>
    <scope>NUCLEOTIDE SEQUENCE</scope>
    <source>
        <strain evidence="3">P2647</strain>
    </source>
</reference>
<proteinExistence type="predicted"/>
<keyword evidence="1" id="KW-0732">Signal</keyword>
<dbReference type="Gene3D" id="3.50.70.20">
    <property type="entry name" value="Cytochrome P460"/>
    <property type="match status" value="1"/>
</dbReference>
<dbReference type="Proteomes" id="UP001162905">
    <property type="component" value="Unassembled WGS sequence"/>
</dbReference>
<feature type="signal peptide" evidence="1">
    <location>
        <begin position="1"/>
        <end position="32"/>
    </location>
</feature>
<comment type="caution">
    <text evidence="3">The sequence shown here is derived from an EMBL/GenBank/DDBJ whole genome shotgun (WGS) entry which is preliminary data.</text>
</comment>
<name>A0ABS9IAC7_9PSED</name>
<organism evidence="3 4">
    <name type="scientific">Pseudomonas petrae</name>
    <dbReference type="NCBI Taxonomy" id="2912190"/>
    <lineage>
        <taxon>Bacteria</taxon>
        <taxon>Pseudomonadati</taxon>
        <taxon>Pseudomonadota</taxon>
        <taxon>Gammaproteobacteria</taxon>
        <taxon>Pseudomonadales</taxon>
        <taxon>Pseudomonadaceae</taxon>
        <taxon>Pseudomonas</taxon>
    </lineage>
</organism>
<evidence type="ECO:0000259" key="2">
    <source>
        <dbReference type="Pfam" id="PF16694"/>
    </source>
</evidence>
<accession>A0ABS9IAC7</accession>
<evidence type="ECO:0000256" key="1">
    <source>
        <dbReference type="SAM" id="SignalP"/>
    </source>
</evidence>
<feature type="chain" id="PRO_5045483538" evidence="1">
    <location>
        <begin position="33"/>
        <end position="185"/>
    </location>
</feature>
<evidence type="ECO:0000313" key="4">
    <source>
        <dbReference type="Proteomes" id="UP001162905"/>
    </source>
</evidence>
<keyword evidence="4" id="KW-1185">Reference proteome</keyword>
<dbReference type="EMBL" id="JAKJXH010000026">
    <property type="protein sequence ID" value="MCF7544692.1"/>
    <property type="molecule type" value="Genomic_DNA"/>
</dbReference>
<sequence>MTRNMRFASLTASALCALAGLSWLGLSWAARAESSQGTPADASPVFGVTLPPGYRDWPFVSIAHEAGDKQDIRVILGNDIAMQAFKDGTRPFPDGAIIARLAYNYEVSAQNNAVFGREQSFVAGEPTNVQIEIKDSKRFASTGGWGYGQFEEGKANPSEKLANSCFACHNKLPPATDLIFTRYSR</sequence>
<dbReference type="InterPro" id="IPR032033">
    <property type="entry name" value="Cytochrome_P460"/>
</dbReference>
<dbReference type="Pfam" id="PF16694">
    <property type="entry name" value="Cytochrome_P460"/>
    <property type="match status" value="1"/>
</dbReference>
<protein>
    <submittedName>
        <fullName evidence="3">Cytochrome P460 family protein</fullName>
    </submittedName>
</protein>
<dbReference type="RefSeq" id="WP_237254094.1">
    <property type="nucleotide sequence ID" value="NZ_JAKJXE010000008.1"/>
</dbReference>
<dbReference type="InterPro" id="IPR038142">
    <property type="entry name" value="Cytochrome_P460_sp"/>
</dbReference>
<evidence type="ECO:0000313" key="3">
    <source>
        <dbReference type="EMBL" id="MCF7544692.1"/>
    </source>
</evidence>
<feature type="domain" description="Cytochrome P460" evidence="2">
    <location>
        <begin position="51"/>
        <end position="181"/>
    </location>
</feature>